<accession>A0A371EJT4</accession>
<dbReference type="PANTHER" id="PTHR48154:SF1">
    <property type="entry name" value="PROTEIN, PUTATIVE-RELATED"/>
    <property type="match status" value="1"/>
</dbReference>
<reference evidence="2" key="1">
    <citation type="submission" date="2018-05" db="EMBL/GenBank/DDBJ databases">
        <title>Draft genome of Mucuna pruriens seed.</title>
        <authorList>
            <person name="Nnadi N.E."/>
            <person name="Vos R."/>
            <person name="Hasami M.H."/>
            <person name="Devisetty U.K."/>
            <person name="Aguiy J.C."/>
        </authorList>
    </citation>
    <scope>NUCLEOTIDE SEQUENCE [LARGE SCALE GENOMIC DNA]</scope>
    <source>
        <strain evidence="2">JCA_2017</strain>
    </source>
</reference>
<dbReference type="InterPro" id="IPR056647">
    <property type="entry name" value="DUF7745"/>
</dbReference>
<feature type="domain" description="DUF7745" evidence="1">
    <location>
        <begin position="70"/>
        <end position="148"/>
    </location>
</feature>
<evidence type="ECO:0000313" key="3">
    <source>
        <dbReference type="Proteomes" id="UP000257109"/>
    </source>
</evidence>
<protein>
    <recommendedName>
        <fullName evidence="1">DUF7745 domain-containing protein</fullName>
    </recommendedName>
</protein>
<organism evidence="2 3">
    <name type="scientific">Mucuna pruriens</name>
    <name type="common">Velvet bean</name>
    <name type="synonym">Dolichos pruriens</name>
    <dbReference type="NCBI Taxonomy" id="157652"/>
    <lineage>
        <taxon>Eukaryota</taxon>
        <taxon>Viridiplantae</taxon>
        <taxon>Streptophyta</taxon>
        <taxon>Embryophyta</taxon>
        <taxon>Tracheophyta</taxon>
        <taxon>Spermatophyta</taxon>
        <taxon>Magnoliopsida</taxon>
        <taxon>eudicotyledons</taxon>
        <taxon>Gunneridae</taxon>
        <taxon>Pentapetalae</taxon>
        <taxon>rosids</taxon>
        <taxon>fabids</taxon>
        <taxon>Fabales</taxon>
        <taxon>Fabaceae</taxon>
        <taxon>Papilionoideae</taxon>
        <taxon>50 kb inversion clade</taxon>
        <taxon>NPAAA clade</taxon>
        <taxon>indigoferoid/millettioid clade</taxon>
        <taxon>Phaseoleae</taxon>
        <taxon>Mucuna</taxon>
    </lineage>
</organism>
<evidence type="ECO:0000259" key="1">
    <source>
        <dbReference type="Pfam" id="PF24924"/>
    </source>
</evidence>
<gene>
    <name evidence="2" type="ORF">CR513_55109</name>
</gene>
<dbReference type="AlphaFoldDB" id="A0A371EJT4"/>
<sequence length="149" mass="17174">MSHRIIVKDLLEDIRNDDPRVEWPIKGPKSEGGGVENFELESKEALLVTDVESKRGTLSIKVKAPDSLVLKRYMEMLKGSARRMFEVRFGKILDLVEIEVQPEALSALAQFYDSPMRSFLFKKFQLAPTMEEYKHILGIPLIDRSPYLY</sequence>
<dbReference type="Pfam" id="PF24924">
    <property type="entry name" value="DUF7745"/>
    <property type="match status" value="1"/>
</dbReference>
<comment type="caution">
    <text evidence="2">The sequence shown here is derived from an EMBL/GenBank/DDBJ whole genome shotgun (WGS) entry which is preliminary data.</text>
</comment>
<dbReference type="PANTHER" id="PTHR48154">
    <property type="entry name" value="PROTEIN, PUTATIVE-RELATED"/>
    <property type="match status" value="1"/>
</dbReference>
<dbReference type="EMBL" id="QJKJ01013570">
    <property type="protein sequence ID" value="RDX66159.1"/>
    <property type="molecule type" value="Genomic_DNA"/>
</dbReference>
<dbReference type="Proteomes" id="UP000257109">
    <property type="component" value="Unassembled WGS sequence"/>
</dbReference>
<evidence type="ECO:0000313" key="2">
    <source>
        <dbReference type="EMBL" id="RDX66159.1"/>
    </source>
</evidence>
<name>A0A371EJT4_MUCPR</name>
<proteinExistence type="predicted"/>
<feature type="non-terminal residue" evidence="2">
    <location>
        <position position="1"/>
    </location>
</feature>
<keyword evidence="3" id="KW-1185">Reference proteome</keyword>